<sequence>METRAHHVLIGLFTVLTVGAALLFALWLAKSSADREFDYYDVIFTEAVSGLSRGGVVQYSGIKVGEVVELKLDPKDPRRVIARVRLNGGTPVRQDTRAKLTLAGITGTSLIQLSGGTPSSPALTAPPGKVPRIVASPSPFARLLADGEDLMSNVNNLLISANRILSLENAERIDRTLEHLEQTTGAIAGQSDNFAEALEQLALASREGRQAMHQLAQLMDRGNGLLDDQGRSILVDAQKTMASLERSSQRLDLLIESNQGAVDGGLRGLNQLGPALQDLRNTLRSLQGVSRQLEENPADYLLGRDKPKEFQP</sequence>
<evidence type="ECO:0000313" key="4">
    <source>
        <dbReference type="Proteomes" id="UP000244064"/>
    </source>
</evidence>
<evidence type="ECO:0000313" key="3">
    <source>
        <dbReference type="EMBL" id="PTU74570.1"/>
    </source>
</evidence>
<dbReference type="Proteomes" id="UP000244064">
    <property type="component" value="Unassembled WGS sequence"/>
</dbReference>
<feature type="domain" description="Mce/MlaD" evidence="2">
    <location>
        <begin position="42"/>
        <end position="116"/>
    </location>
</feature>
<keyword evidence="1" id="KW-1133">Transmembrane helix</keyword>
<dbReference type="PANTHER" id="PTHR36698:SF2">
    <property type="entry name" value="MCE_MLAD DOMAIN-CONTAINING PROTEIN"/>
    <property type="match status" value="1"/>
</dbReference>
<organism evidence="3 4">
    <name type="scientific">Pseudomonas mangrovi</name>
    <dbReference type="NCBI Taxonomy" id="2161748"/>
    <lineage>
        <taxon>Bacteria</taxon>
        <taxon>Pseudomonadati</taxon>
        <taxon>Pseudomonadota</taxon>
        <taxon>Gammaproteobacteria</taxon>
        <taxon>Pseudomonadales</taxon>
        <taxon>Pseudomonadaceae</taxon>
        <taxon>Pseudomonas</taxon>
    </lineage>
</organism>
<gene>
    <name evidence="3" type="ORF">DBO85_10835</name>
</gene>
<keyword evidence="1" id="KW-0812">Transmembrane</keyword>
<protein>
    <submittedName>
        <fullName evidence="3">MCE family protein</fullName>
    </submittedName>
</protein>
<dbReference type="RefSeq" id="WP_108107265.1">
    <property type="nucleotide sequence ID" value="NZ_QASN01000017.1"/>
</dbReference>
<evidence type="ECO:0000256" key="1">
    <source>
        <dbReference type="SAM" id="Phobius"/>
    </source>
</evidence>
<dbReference type="PANTHER" id="PTHR36698">
    <property type="entry name" value="BLL5892 PROTEIN"/>
    <property type="match status" value="1"/>
</dbReference>
<accession>A0A2T5P9Y5</accession>
<comment type="caution">
    <text evidence="3">The sequence shown here is derived from an EMBL/GenBank/DDBJ whole genome shotgun (WGS) entry which is preliminary data.</text>
</comment>
<reference evidence="3 4" key="1">
    <citation type="submission" date="2018-04" db="EMBL/GenBank/DDBJ databases">
        <title>Pseudomonas sp. nov., isolated from mangrove soil.</title>
        <authorList>
            <person name="Chen C."/>
        </authorList>
    </citation>
    <scope>NUCLEOTIDE SEQUENCE [LARGE SCALE GENOMIC DNA]</scope>
    <source>
        <strain evidence="3 4">TC-11</strain>
    </source>
</reference>
<dbReference type="OrthoDB" id="9806984at2"/>
<dbReference type="Pfam" id="PF02470">
    <property type="entry name" value="MlaD"/>
    <property type="match status" value="1"/>
</dbReference>
<dbReference type="EMBL" id="QASN01000017">
    <property type="protein sequence ID" value="PTU74570.1"/>
    <property type="molecule type" value="Genomic_DNA"/>
</dbReference>
<dbReference type="AlphaFoldDB" id="A0A2T5P9Y5"/>
<dbReference type="InterPro" id="IPR003399">
    <property type="entry name" value="Mce/MlaD"/>
</dbReference>
<keyword evidence="1" id="KW-0472">Membrane</keyword>
<proteinExistence type="predicted"/>
<name>A0A2T5P9Y5_9PSED</name>
<keyword evidence="4" id="KW-1185">Reference proteome</keyword>
<feature type="transmembrane region" description="Helical" evidence="1">
    <location>
        <begin position="6"/>
        <end position="29"/>
    </location>
</feature>
<evidence type="ECO:0000259" key="2">
    <source>
        <dbReference type="Pfam" id="PF02470"/>
    </source>
</evidence>